<organism evidence="1 2">
    <name type="scientific">Racocetra persica</name>
    <dbReference type="NCBI Taxonomy" id="160502"/>
    <lineage>
        <taxon>Eukaryota</taxon>
        <taxon>Fungi</taxon>
        <taxon>Fungi incertae sedis</taxon>
        <taxon>Mucoromycota</taxon>
        <taxon>Glomeromycotina</taxon>
        <taxon>Glomeromycetes</taxon>
        <taxon>Diversisporales</taxon>
        <taxon>Gigasporaceae</taxon>
        <taxon>Racocetra</taxon>
    </lineage>
</organism>
<feature type="non-terminal residue" evidence="1">
    <location>
        <position position="1"/>
    </location>
</feature>
<sequence length="235" mass="27138">ALNPVNGFVNMIKRNSQLLPIYRYVLRQDLFDVRTSPNSKLLDRLVNQGLRFYPFPKNQLCDSALCHRASLCYGTLYQHENLNQKIHDHQDEFFGTVNLTTMDHMMKITSAQKLVTYKKQSNYVTEENIKKNLNIPILMIHGDKNVVFDVKSTRKSYNTLRDHGNNPDLYTPPRVIEGYGHLDCWWGTKADKDVFPIVLDHLEKTKDTYGYELKVSSDSQGSHKLGNGDSDGLKW</sequence>
<reference evidence="1" key="1">
    <citation type="submission" date="2021-06" db="EMBL/GenBank/DDBJ databases">
        <authorList>
            <person name="Kallberg Y."/>
            <person name="Tangrot J."/>
            <person name="Rosling A."/>
        </authorList>
    </citation>
    <scope>NUCLEOTIDE SEQUENCE</scope>
    <source>
        <strain evidence="1">MA461A</strain>
    </source>
</reference>
<feature type="non-terminal residue" evidence="1">
    <location>
        <position position="235"/>
    </location>
</feature>
<evidence type="ECO:0000313" key="1">
    <source>
        <dbReference type="EMBL" id="CAG8813274.1"/>
    </source>
</evidence>
<protein>
    <submittedName>
        <fullName evidence="1">35247_t:CDS:1</fullName>
    </submittedName>
</protein>
<keyword evidence="2" id="KW-1185">Reference proteome</keyword>
<gene>
    <name evidence="1" type="ORF">RPERSI_LOCUS23731</name>
</gene>
<evidence type="ECO:0000313" key="2">
    <source>
        <dbReference type="Proteomes" id="UP000789920"/>
    </source>
</evidence>
<proteinExistence type="predicted"/>
<dbReference type="EMBL" id="CAJVQC010074754">
    <property type="protein sequence ID" value="CAG8813274.1"/>
    <property type="molecule type" value="Genomic_DNA"/>
</dbReference>
<accession>A0ACA9RX40</accession>
<comment type="caution">
    <text evidence="1">The sequence shown here is derived from an EMBL/GenBank/DDBJ whole genome shotgun (WGS) entry which is preliminary data.</text>
</comment>
<name>A0ACA9RX40_9GLOM</name>
<dbReference type="Proteomes" id="UP000789920">
    <property type="component" value="Unassembled WGS sequence"/>
</dbReference>